<dbReference type="SUPFAM" id="SSF55729">
    <property type="entry name" value="Acyl-CoA N-acyltransferases (Nat)"/>
    <property type="match status" value="1"/>
</dbReference>
<dbReference type="Gene3D" id="3.90.360.10">
    <property type="entry name" value="Histone acetyl transferase 1 (HAT1), N-terminal domain"/>
    <property type="match status" value="1"/>
</dbReference>
<evidence type="ECO:0000256" key="1">
    <source>
        <dbReference type="ARBA" id="ARBA00010543"/>
    </source>
</evidence>
<dbReference type="OrthoDB" id="10253098at2759"/>
<dbReference type="GO" id="GO:0031509">
    <property type="term" value="P:subtelomeric heterochromatin formation"/>
    <property type="evidence" value="ECO:0007669"/>
    <property type="project" value="InterPro"/>
</dbReference>
<evidence type="ECO:0000313" key="7">
    <source>
        <dbReference type="EMBL" id="SJK86129.1"/>
    </source>
</evidence>
<protein>
    <recommendedName>
        <fullName evidence="2">histone acetyltransferase</fullName>
        <ecNumber evidence="2">2.3.1.48</ecNumber>
    </recommendedName>
</protein>
<dbReference type="GeneID" id="24424522"/>
<reference evidence="7 8" key="2">
    <citation type="journal article" date="2013" name="PLoS ONE">
        <title>Whole genome mapping and re-organization of the nuclear and mitochondrial genomes of Babesia microti isolates.</title>
        <authorList>
            <person name="Cornillot E."/>
            <person name="Dassouli A."/>
            <person name="Garg A."/>
            <person name="Pachikara N."/>
            <person name="Randazzo S."/>
            <person name="Depoix D."/>
            <person name="Carcy B."/>
            <person name="Delbecq S."/>
            <person name="Frutos R."/>
            <person name="Silva J.C."/>
            <person name="Sutton R."/>
            <person name="Krause P.J."/>
            <person name="Mamoun C.B."/>
        </authorList>
    </citation>
    <scope>NUCLEOTIDE SEQUENCE [LARGE SCALE GENOMIC DNA]</scope>
    <source>
        <strain evidence="7 8">RI</strain>
    </source>
</reference>
<dbReference type="CDD" id="cd04301">
    <property type="entry name" value="NAT_SF"/>
    <property type="match status" value="1"/>
</dbReference>
<dbReference type="VEuPathDB" id="PiroplasmaDB:BMR1_02g03700"/>
<dbReference type="GO" id="GO:0004402">
    <property type="term" value="F:histone acetyltransferase activity"/>
    <property type="evidence" value="ECO:0007669"/>
    <property type="project" value="InterPro"/>
</dbReference>
<dbReference type="Gene3D" id="3.40.630.30">
    <property type="match status" value="1"/>
</dbReference>
<name>A0A1R4AAU9_BABMR</name>
<dbReference type="InterPro" id="IPR019467">
    <property type="entry name" value="Hat1_N"/>
</dbReference>
<dbReference type="GO" id="GO:0005634">
    <property type="term" value="C:nucleus"/>
    <property type="evidence" value="ECO:0007669"/>
    <property type="project" value="InterPro"/>
</dbReference>
<feature type="domain" description="Histone acetyl transferase HAT1 N-terminal" evidence="6">
    <location>
        <begin position="2"/>
        <end position="199"/>
    </location>
</feature>
<evidence type="ECO:0000256" key="3">
    <source>
        <dbReference type="ARBA" id="ARBA00022679"/>
    </source>
</evidence>
<keyword evidence="8" id="KW-1185">Reference proteome</keyword>
<gene>
    <name evidence="7" type="ORF">BMR1_02g03700</name>
</gene>
<evidence type="ECO:0000256" key="5">
    <source>
        <dbReference type="ARBA" id="ARBA00048017"/>
    </source>
</evidence>
<dbReference type="EMBL" id="FO082872">
    <property type="protein sequence ID" value="SJK86129.1"/>
    <property type="molecule type" value="Genomic_DNA"/>
</dbReference>
<dbReference type="Pfam" id="PF10394">
    <property type="entry name" value="Hat1_N"/>
    <property type="match status" value="1"/>
</dbReference>
<evidence type="ECO:0000256" key="4">
    <source>
        <dbReference type="ARBA" id="ARBA00023315"/>
    </source>
</evidence>
<dbReference type="RefSeq" id="XP_021338323.1">
    <property type="nucleotide sequence ID" value="XM_021481715.1"/>
</dbReference>
<keyword evidence="4 7" id="KW-0012">Acyltransferase</keyword>
<evidence type="ECO:0000259" key="6">
    <source>
        <dbReference type="Pfam" id="PF10394"/>
    </source>
</evidence>
<dbReference type="EC" id="2.3.1.48" evidence="2"/>
<keyword evidence="3 7" id="KW-0808">Transferase</keyword>
<comment type="catalytic activity">
    <reaction evidence="5">
        <text>L-lysyl-[protein] + acetyl-CoA = N(6)-acetyl-L-lysyl-[protein] + CoA + H(+)</text>
        <dbReference type="Rhea" id="RHEA:45948"/>
        <dbReference type="Rhea" id="RHEA-COMP:9752"/>
        <dbReference type="Rhea" id="RHEA-COMP:10731"/>
        <dbReference type="ChEBI" id="CHEBI:15378"/>
        <dbReference type="ChEBI" id="CHEBI:29969"/>
        <dbReference type="ChEBI" id="CHEBI:57287"/>
        <dbReference type="ChEBI" id="CHEBI:57288"/>
        <dbReference type="ChEBI" id="CHEBI:61930"/>
        <dbReference type="EC" id="2.3.1.48"/>
    </reaction>
</comment>
<dbReference type="AlphaFoldDB" id="A0A1R4AAU9"/>
<dbReference type="Proteomes" id="UP000002899">
    <property type="component" value="Chromosome II"/>
</dbReference>
<evidence type="ECO:0000313" key="8">
    <source>
        <dbReference type="Proteomes" id="UP000002899"/>
    </source>
</evidence>
<dbReference type="KEGG" id="bmic:BMR1_02g03700"/>
<dbReference type="GO" id="GO:0000781">
    <property type="term" value="C:chromosome, telomeric region"/>
    <property type="evidence" value="ECO:0007669"/>
    <property type="project" value="GOC"/>
</dbReference>
<accession>A0A1R4AAU9</accession>
<reference evidence="7 8" key="3">
    <citation type="journal article" date="2016" name="Sci. Rep.">
        <title>Genome-wide diversity and gene expression profiling of Babesia microti isolates identify polymorphic genes that mediate host-pathogen interactions.</title>
        <authorList>
            <person name="Silva J.C."/>
            <person name="Cornillot E."/>
            <person name="McCracken C."/>
            <person name="Usmani-Brown S."/>
            <person name="Dwivedi A."/>
            <person name="Ifeonu O.O."/>
            <person name="Crabtree J."/>
            <person name="Gotia H.T."/>
            <person name="Virji A.Z."/>
            <person name="Reynes C."/>
            <person name="Colinge J."/>
            <person name="Kumar V."/>
            <person name="Lawres L."/>
            <person name="Pazzi J.E."/>
            <person name="Pablo J.V."/>
            <person name="Hung C."/>
            <person name="Brancato J."/>
            <person name="Kumari P."/>
            <person name="Orvis J."/>
            <person name="Tretina K."/>
            <person name="Chibucos M."/>
            <person name="Ott S."/>
            <person name="Sadzewicz L."/>
            <person name="Sengamalay N."/>
            <person name="Shetty A.C."/>
            <person name="Su Q."/>
            <person name="Tallon L."/>
            <person name="Fraser C.M."/>
            <person name="Frutos R."/>
            <person name="Molina D.M."/>
            <person name="Krause P.J."/>
            <person name="Ben Mamoun C."/>
        </authorList>
    </citation>
    <scope>NUCLEOTIDE SEQUENCE [LARGE SCALE GENOMIC DNA]</scope>
    <source>
        <strain evidence="7 8">RI</strain>
    </source>
</reference>
<comment type="similarity">
    <text evidence="1">Belongs to the HAT1 family.</text>
</comment>
<evidence type="ECO:0000256" key="2">
    <source>
        <dbReference type="ARBA" id="ARBA00013184"/>
    </source>
</evidence>
<dbReference type="InterPro" id="IPR017380">
    <property type="entry name" value="Hist_AcTrfase_B-typ_cat-su"/>
</dbReference>
<dbReference type="InterPro" id="IPR037113">
    <property type="entry name" value="Hat1_N_sf"/>
</dbReference>
<reference evidence="7 8" key="1">
    <citation type="journal article" date="2012" name="Nucleic Acids Res.">
        <title>Sequencing of the smallest Apicomplexan genome from the human pathogen Babesia microti.</title>
        <authorList>
            <person name="Cornillot E."/>
            <person name="Hadj-Kaddour K."/>
            <person name="Dassouli A."/>
            <person name="Noel B."/>
            <person name="Ranwez V."/>
            <person name="Vacherie B."/>
            <person name="Augagneur Y."/>
            <person name="Bres V."/>
            <person name="Duclos A."/>
            <person name="Randazzo S."/>
            <person name="Carcy B."/>
            <person name="Debierre-Grockiego F."/>
            <person name="Delbecq S."/>
            <person name="Moubri-Menage K."/>
            <person name="Shams-Eldin H."/>
            <person name="Usmani-Brown S."/>
            <person name="Bringaud F."/>
            <person name="Wincker P."/>
            <person name="Vivares C.P."/>
            <person name="Schwarz R.T."/>
            <person name="Schetters T.P."/>
            <person name="Krause P.J."/>
            <person name="Gorenflot A."/>
            <person name="Berry V."/>
            <person name="Barbe V."/>
            <person name="Ben Mamoun C."/>
        </authorList>
    </citation>
    <scope>NUCLEOTIDE SEQUENCE [LARGE SCALE GENOMIC DNA]</scope>
    <source>
        <strain evidence="7 8">RI</strain>
    </source>
</reference>
<sequence>MSVEGTEFVNFYPCSTSSDLDSKPFCYKPLFVHHFFPSGFRFGNYKHLNIQLFYTIESLYTYLAVSGEFKESTPERDIPCHLLELEKALFVNLPFPDGFLTRTQFIKKLDCRSELKFASTPVYESRLEDGRQFKLYSVKPGNKKIPIDFDTESLEKSTRFIVSGRTFTLGEQEEFQSIGNNSPLHVHRRMEWHCHWFIESMSNIKYDESWEIFFPVICPFKSTSSPNTERSPNHSVVFDPKAITGRDTYHLIGLATCYHFFTIDRTRLRISQFFIFPQWQRNGLGIEILEAIYTRAIEDDGIREITVEDPSPSFATIRDIVGLQLCLKRGVITHGHLSPDGNGPGTVTVQEISRVCKENKTQAARLLEILLLASVKAGDCDNDCTLEAYSVVRLRAKKRMKVENEELLASVQNYKELLAEMWEERFHEYVRSINKVRKLCGVALDN</sequence>
<organism evidence="7 8">
    <name type="scientific">Babesia microti (strain RI)</name>
    <dbReference type="NCBI Taxonomy" id="1133968"/>
    <lineage>
        <taxon>Eukaryota</taxon>
        <taxon>Sar</taxon>
        <taxon>Alveolata</taxon>
        <taxon>Apicomplexa</taxon>
        <taxon>Aconoidasida</taxon>
        <taxon>Piroplasmida</taxon>
        <taxon>Babesiidae</taxon>
        <taxon>Babesia</taxon>
    </lineage>
</organism>
<dbReference type="PANTHER" id="PTHR12046">
    <property type="entry name" value="HISTONE ACETYLTRANSFERASE TYPE B CATALYTIC SUBUNIT"/>
    <property type="match status" value="1"/>
</dbReference>
<proteinExistence type="inferred from homology"/>
<dbReference type="InterPro" id="IPR016181">
    <property type="entry name" value="Acyl_CoA_acyltransferase"/>
</dbReference>